<accession>A0A2A9D2I8</accession>
<reference evidence="2 3" key="1">
    <citation type="submission" date="2017-10" db="EMBL/GenBank/DDBJ databases">
        <title>Sequencing the genomes of 1000 actinobacteria strains.</title>
        <authorList>
            <person name="Klenk H.-P."/>
        </authorList>
    </citation>
    <scope>NUCLEOTIDE SEQUENCE [LARGE SCALE GENOMIC DNA]</scope>
    <source>
        <strain evidence="2 3">DSM 21801</strain>
    </source>
</reference>
<dbReference type="OrthoDB" id="242138at2"/>
<dbReference type="Proteomes" id="UP000224915">
    <property type="component" value="Unassembled WGS sequence"/>
</dbReference>
<keyword evidence="3" id="KW-1185">Reference proteome</keyword>
<evidence type="ECO:0000313" key="2">
    <source>
        <dbReference type="EMBL" id="PFG20917.1"/>
    </source>
</evidence>
<proteinExistence type="predicted"/>
<protein>
    <recommendedName>
        <fullName evidence="4">Peptide subunit release factor 1 (ERF1)</fullName>
    </recommendedName>
</protein>
<evidence type="ECO:0000256" key="1">
    <source>
        <dbReference type="SAM" id="Coils"/>
    </source>
</evidence>
<evidence type="ECO:0008006" key="4">
    <source>
        <dbReference type="Google" id="ProtNLM"/>
    </source>
</evidence>
<dbReference type="RefSeq" id="WP_098469829.1">
    <property type="nucleotide sequence ID" value="NZ_PDJD01000001.1"/>
</dbReference>
<sequence length="375" mass="41136">MLPVDLPSITDITTLSTARSDASVSIYLRSSPQPAQHEAVRIELRNAIDEARRHLEAADLDHERIETTLAPLHAVPEDTDFWDHQSTSMALFAADGELHAFRLANRVQARVRVSDRFDVGALLRARTFPHGGYVLGLAEDHQRLWQVHPDAPAQEIPLDLPHDLHLALEHAHNHGQADAPRGRGNLGDQPGRERLAARVQEEVLRHLDGEHPLILAATPDLDPAYRAINTYPRLLEGRIEAHPTALDSEAAEAHARDLLDAAYAAQIDAWREHFGTRRSNGFATSSLREVAVAATLGQVEDLHFDMDEETQGTIDEFGAIQRADSPGPRTYGVVDEIAARVLAAHGSVYAVRNADLLDGSPVAALLRVPKDTLGL</sequence>
<feature type="coiled-coil region" evidence="1">
    <location>
        <begin position="41"/>
        <end position="68"/>
    </location>
</feature>
<name>A0A2A9D2I8_9MICO</name>
<organism evidence="2 3">
    <name type="scientific">Serinibacter salmoneus</name>
    <dbReference type="NCBI Taxonomy" id="556530"/>
    <lineage>
        <taxon>Bacteria</taxon>
        <taxon>Bacillati</taxon>
        <taxon>Actinomycetota</taxon>
        <taxon>Actinomycetes</taxon>
        <taxon>Micrococcales</taxon>
        <taxon>Beutenbergiaceae</taxon>
        <taxon>Serinibacter</taxon>
    </lineage>
</organism>
<dbReference type="InterPro" id="IPR041638">
    <property type="entry name" value="BaeRF_family11"/>
</dbReference>
<evidence type="ECO:0000313" key="3">
    <source>
        <dbReference type="Proteomes" id="UP000224915"/>
    </source>
</evidence>
<comment type="caution">
    <text evidence="2">The sequence shown here is derived from an EMBL/GenBank/DDBJ whole genome shotgun (WGS) entry which is preliminary data.</text>
</comment>
<dbReference type="Pfam" id="PF18855">
    <property type="entry name" value="baeRF_family11"/>
    <property type="match status" value="1"/>
</dbReference>
<dbReference type="EMBL" id="PDJD01000001">
    <property type="protein sequence ID" value="PFG20917.1"/>
    <property type="molecule type" value="Genomic_DNA"/>
</dbReference>
<keyword evidence="1" id="KW-0175">Coiled coil</keyword>
<gene>
    <name evidence="2" type="ORF">ATL40_2533</name>
</gene>
<dbReference type="AlphaFoldDB" id="A0A2A9D2I8"/>